<dbReference type="Proteomes" id="UP000596742">
    <property type="component" value="Unassembled WGS sequence"/>
</dbReference>
<dbReference type="Gene3D" id="2.60.40.10">
    <property type="entry name" value="Immunoglobulins"/>
    <property type="match status" value="1"/>
</dbReference>
<keyword evidence="1" id="KW-0812">Transmembrane</keyword>
<sequence length="261" mass="30567">MPQITTLERTPYAILVKWEQGFNGGHRTTFEIEYRKVTEIKWDRNHIKENILNTFFIADPNTDYMVRMKALNKLGQSSFTKQRKVFKEEFITDHMGGQQFTAIVVMMSILYIMAAVFGLKYAVKNRRCFSKYKDRVTPFQRREEVSVTPGHYYDIDSMYLNPINNTIASQNHRNIAELGIQQLSNMTDNFDDTNSSSYQSIAPCTVRQVESDQENYSARSSMDESYLISRRMSDLSETYLKSIQRYETINFPAKNENMYTT</sequence>
<keyword evidence="3" id="KW-1185">Reference proteome</keyword>
<name>A0A8B6EPA1_MYTGA</name>
<evidence type="ECO:0000313" key="3">
    <source>
        <dbReference type="Proteomes" id="UP000596742"/>
    </source>
</evidence>
<proteinExistence type="predicted"/>
<evidence type="ECO:0000313" key="2">
    <source>
        <dbReference type="EMBL" id="VDI37261.1"/>
    </source>
</evidence>
<organism evidence="2 3">
    <name type="scientific">Mytilus galloprovincialis</name>
    <name type="common">Mediterranean mussel</name>
    <dbReference type="NCBI Taxonomy" id="29158"/>
    <lineage>
        <taxon>Eukaryota</taxon>
        <taxon>Metazoa</taxon>
        <taxon>Spiralia</taxon>
        <taxon>Lophotrochozoa</taxon>
        <taxon>Mollusca</taxon>
        <taxon>Bivalvia</taxon>
        <taxon>Autobranchia</taxon>
        <taxon>Pteriomorphia</taxon>
        <taxon>Mytilida</taxon>
        <taxon>Mytiloidea</taxon>
        <taxon>Mytilidae</taxon>
        <taxon>Mytilinae</taxon>
        <taxon>Mytilus</taxon>
    </lineage>
</organism>
<dbReference type="OrthoDB" id="10385190at2759"/>
<dbReference type="InterPro" id="IPR003961">
    <property type="entry name" value="FN3_dom"/>
</dbReference>
<reference evidence="2" key="1">
    <citation type="submission" date="2018-11" db="EMBL/GenBank/DDBJ databases">
        <authorList>
            <person name="Alioto T."/>
            <person name="Alioto T."/>
        </authorList>
    </citation>
    <scope>NUCLEOTIDE SEQUENCE</scope>
</reference>
<protein>
    <recommendedName>
        <fullName evidence="4">Fibronectin type-III domain-containing protein</fullName>
    </recommendedName>
</protein>
<dbReference type="InterPro" id="IPR013783">
    <property type="entry name" value="Ig-like_fold"/>
</dbReference>
<dbReference type="CDD" id="cd00063">
    <property type="entry name" value="FN3"/>
    <property type="match status" value="1"/>
</dbReference>
<dbReference type="InterPro" id="IPR036116">
    <property type="entry name" value="FN3_sf"/>
</dbReference>
<gene>
    <name evidence="2" type="ORF">MGAL_10B054942</name>
</gene>
<dbReference type="SUPFAM" id="SSF49265">
    <property type="entry name" value="Fibronectin type III"/>
    <property type="match status" value="1"/>
</dbReference>
<comment type="caution">
    <text evidence="2">The sequence shown here is derived from an EMBL/GenBank/DDBJ whole genome shotgun (WGS) entry which is preliminary data.</text>
</comment>
<feature type="transmembrane region" description="Helical" evidence="1">
    <location>
        <begin position="100"/>
        <end position="123"/>
    </location>
</feature>
<keyword evidence="1" id="KW-0472">Membrane</keyword>
<keyword evidence="1" id="KW-1133">Transmembrane helix</keyword>
<accession>A0A8B6EPA1</accession>
<dbReference type="EMBL" id="UYJE01005428">
    <property type="protein sequence ID" value="VDI37261.1"/>
    <property type="molecule type" value="Genomic_DNA"/>
</dbReference>
<evidence type="ECO:0008006" key="4">
    <source>
        <dbReference type="Google" id="ProtNLM"/>
    </source>
</evidence>
<dbReference type="AlphaFoldDB" id="A0A8B6EPA1"/>
<evidence type="ECO:0000256" key="1">
    <source>
        <dbReference type="SAM" id="Phobius"/>
    </source>
</evidence>